<dbReference type="InterPro" id="IPR029054">
    <property type="entry name" value="dUTPase-like"/>
</dbReference>
<accession>A0A968GFN8</accession>
<evidence type="ECO:0000256" key="3">
    <source>
        <dbReference type="ARBA" id="ARBA00023080"/>
    </source>
</evidence>
<dbReference type="InterPro" id="IPR008181">
    <property type="entry name" value="dUTPase"/>
</dbReference>
<dbReference type="InterPro" id="IPR036157">
    <property type="entry name" value="dUTPase-like_sf"/>
</dbReference>
<dbReference type="EMBL" id="JAATLM010000001">
    <property type="protein sequence ID" value="NIZ69163.1"/>
    <property type="molecule type" value="Genomic_DNA"/>
</dbReference>
<evidence type="ECO:0000259" key="6">
    <source>
        <dbReference type="Pfam" id="PF00692"/>
    </source>
</evidence>
<comment type="pathway">
    <text evidence="5">Pyrimidine metabolism; dUMP biosynthesis; dUMP from dCTP (dUTP route): step 2/2.</text>
</comment>
<name>A0A968GFN8_9SPIO</name>
<dbReference type="GO" id="GO:0006226">
    <property type="term" value="P:dUMP biosynthetic process"/>
    <property type="evidence" value="ECO:0007669"/>
    <property type="project" value="UniProtKB-UniRule"/>
</dbReference>
<dbReference type="PANTHER" id="PTHR11241:SF0">
    <property type="entry name" value="DEOXYURIDINE 5'-TRIPHOSPHATE NUCLEOTIDOHYDROLASE"/>
    <property type="match status" value="1"/>
</dbReference>
<dbReference type="RefSeq" id="WP_167696270.1">
    <property type="nucleotide sequence ID" value="NZ_CP118181.1"/>
</dbReference>
<dbReference type="Pfam" id="PF00692">
    <property type="entry name" value="dUTPase"/>
    <property type="match status" value="1"/>
</dbReference>
<keyword evidence="8" id="KW-1185">Reference proteome</keyword>
<sequence length="149" mass="15667">MTSHPTIVVHYLGSLDGAPRYASALASGADLQANISEAWILKPQERKLIPTGISLDIPAGYEAQVRSRSGLALHHGVVVLNSPGTIDADYRGEIGVILYNTSEHPFTIEVGMRIAQLVFAPIVVGTFVRLDGLDATVRASSGFGASGLG</sequence>
<dbReference type="GO" id="GO:0000287">
    <property type="term" value="F:magnesium ion binding"/>
    <property type="evidence" value="ECO:0007669"/>
    <property type="project" value="UniProtKB-UniRule"/>
</dbReference>
<keyword evidence="2 5" id="KW-0378">Hydrolase</keyword>
<evidence type="ECO:0000256" key="4">
    <source>
        <dbReference type="ARBA" id="ARBA00047686"/>
    </source>
</evidence>
<dbReference type="EC" id="3.6.1.23" evidence="5"/>
<dbReference type="Proteomes" id="UP000778951">
    <property type="component" value="Unassembled WGS sequence"/>
</dbReference>
<evidence type="ECO:0000256" key="2">
    <source>
        <dbReference type="ARBA" id="ARBA00022801"/>
    </source>
</evidence>
<feature type="binding site" evidence="5">
    <location>
        <begin position="85"/>
        <end position="87"/>
    </location>
    <ligand>
        <name>substrate</name>
    </ligand>
</feature>
<comment type="caution">
    <text evidence="5">Lacks conserved residue(s) required for the propagation of feature annotation.</text>
</comment>
<dbReference type="NCBIfam" id="NF001862">
    <property type="entry name" value="PRK00601.1"/>
    <property type="match status" value="1"/>
</dbReference>
<dbReference type="GO" id="GO:0046081">
    <property type="term" value="P:dUTP catabolic process"/>
    <property type="evidence" value="ECO:0007669"/>
    <property type="project" value="InterPro"/>
</dbReference>
<comment type="caution">
    <text evidence="7">The sequence shown here is derived from an EMBL/GenBank/DDBJ whole genome shotgun (WGS) entry which is preliminary data.</text>
</comment>
<evidence type="ECO:0000256" key="1">
    <source>
        <dbReference type="ARBA" id="ARBA00006581"/>
    </source>
</evidence>
<dbReference type="SUPFAM" id="SSF51283">
    <property type="entry name" value="dUTPase-like"/>
    <property type="match status" value="1"/>
</dbReference>
<evidence type="ECO:0000313" key="7">
    <source>
        <dbReference type="EMBL" id="NIZ69163.1"/>
    </source>
</evidence>
<keyword evidence="5" id="KW-0479">Metal-binding</keyword>
<evidence type="ECO:0000313" key="8">
    <source>
        <dbReference type="Proteomes" id="UP000778951"/>
    </source>
</evidence>
<evidence type="ECO:0000256" key="5">
    <source>
        <dbReference type="HAMAP-Rule" id="MF_00116"/>
    </source>
</evidence>
<comment type="similarity">
    <text evidence="1 5">Belongs to the dUTPase family.</text>
</comment>
<comment type="function">
    <text evidence="5">This enzyme is involved in nucleotide metabolism: it produces dUMP, the immediate precursor of thymidine nucleotides and it decreases the intracellular concentration of dUTP so that uracil cannot be incorporated into DNA.</text>
</comment>
<dbReference type="InterPro" id="IPR033704">
    <property type="entry name" value="dUTPase_trimeric"/>
</dbReference>
<protein>
    <recommendedName>
        <fullName evidence="5">Deoxyuridine 5'-triphosphate nucleotidohydrolase</fullName>
        <shortName evidence="5">dUTPase</shortName>
        <ecNumber evidence="5">3.6.1.23</ecNumber>
    </recommendedName>
    <alternativeName>
        <fullName evidence="5">dUTP pyrophosphatase</fullName>
    </alternativeName>
</protein>
<feature type="binding site" evidence="5">
    <location>
        <begin position="68"/>
        <end position="70"/>
    </location>
    <ligand>
        <name>substrate</name>
    </ligand>
</feature>
<gene>
    <name evidence="5 7" type="primary">dut</name>
    <name evidence="7" type="ORF">HCT48_02915</name>
</gene>
<feature type="domain" description="dUTPase-like" evidence="6">
    <location>
        <begin position="19"/>
        <end position="147"/>
    </location>
</feature>
<dbReference type="PANTHER" id="PTHR11241">
    <property type="entry name" value="DEOXYURIDINE 5'-TRIPHOSPHATE NUCLEOTIDOHYDROLASE"/>
    <property type="match status" value="1"/>
</dbReference>
<dbReference type="AlphaFoldDB" id="A0A968GFN8"/>
<dbReference type="NCBIfam" id="TIGR00576">
    <property type="entry name" value="dut"/>
    <property type="match status" value="1"/>
</dbReference>
<comment type="cofactor">
    <cofactor evidence="5">
        <name>Mg(2+)</name>
        <dbReference type="ChEBI" id="CHEBI:18420"/>
    </cofactor>
</comment>
<proteinExistence type="inferred from homology"/>
<dbReference type="GO" id="GO:0004170">
    <property type="term" value="F:dUTP diphosphatase activity"/>
    <property type="evidence" value="ECO:0007669"/>
    <property type="project" value="UniProtKB-UniRule"/>
</dbReference>
<reference evidence="7" key="1">
    <citation type="submission" date="2020-03" db="EMBL/GenBank/DDBJ databases">
        <title>Spirochaetal bacteria isolated from arthropods constitute a novel genus Entomospira genus novum within the order Spirochaetales.</title>
        <authorList>
            <person name="Grana-Miraglia L."/>
            <person name="Sikutova S."/>
            <person name="Fingerle V."/>
            <person name="Sing A."/>
            <person name="Castillo-Ramirez S."/>
            <person name="Margos G."/>
            <person name="Rudolf I."/>
        </authorList>
    </citation>
    <scope>NUCLEOTIDE SEQUENCE</scope>
    <source>
        <strain evidence="7">BR149</strain>
    </source>
</reference>
<comment type="catalytic activity">
    <reaction evidence="4 5">
        <text>dUTP + H2O = dUMP + diphosphate + H(+)</text>
        <dbReference type="Rhea" id="RHEA:10248"/>
        <dbReference type="ChEBI" id="CHEBI:15377"/>
        <dbReference type="ChEBI" id="CHEBI:15378"/>
        <dbReference type="ChEBI" id="CHEBI:33019"/>
        <dbReference type="ChEBI" id="CHEBI:61555"/>
        <dbReference type="ChEBI" id="CHEBI:246422"/>
        <dbReference type="EC" id="3.6.1.23"/>
    </reaction>
</comment>
<dbReference type="HAMAP" id="MF_00116">
    <property type="entry name" value="dUTPase_bact"/>
    <property type="match status" value="1"/>
</dbReference>
<keyword evidence="5" id="KW-0460">Magnesium</keyword>
<keyword evidence="3 5" id="KW-0546">Nucleotide metabolism</keyword>
<dbReference type="CDD" id="cd07557">
    <property type="entry name" value="trimeric_dUTPase"/>
    <property type="match status" value="1"/>
</dbReference>
<organism evidence="7 8">
    <name type="scientific">Entomospira culicis</name>
    <dbReference type="NCBI Taxonomy" id="2719989"/>
    <lineage>
        <taxon>Bacteria</taxon>
        <taxon>Pseudomonadati</taxon>
        <taxon>Spirochaetota</taxon>
        <taxon>Spirochaetia</taxon>
        <taxon>Spirochaetales</taxon>
        <taxon>Spirochaetaceae</taxon>
        <taxon>Entomospira</taxon>
    </lineage>
</organism>
<feature type="binding site" evidence="5">
    <location>
        <position position="81"/>
    </location>
    <ligand>
        <name>substrate</name>
    </ligand>
</feature>
<dbReference type="Gene3D" id="2.70.40.10">
    <property type="match status" value="1"/>
</dbReference>